<feature type="domain" description="NAD-dependent epimerase/dehydratase" evidence="2">
    <location>
        <begin position="107"/>
        <end position="227"/>
    </location>
</feature>
<dbReference type="EMBL" id="JAEAOA010001141">
    <property type="protein sequence ID" value="KAK3606840.1"/>
    <property type="molecule type" value="Genomic_DNA"/>
</dbReference>
<dbReference type="InterPro" id="IPR001509">
    <property type="entry name" value="Epimerase_deHydtase"/>
</dbReference>
<gene>
    <name evidence="3" type="ORF">CHS0354_018434</name>
</gene>
<proteinExistence type="inferred from homology"/>
<reference evidence="3" key="2">
    <citation type="journal article" date="2021" name="Genome Biol. Evol.">
        <title>Developing a high-quality reference genome for a parasitic bivalve with doubly uniparental inheritance (Bivalvia: Unionida).</title>
        <authorList>
            <person name="Smith C.H."/>
        </authorList>
    </citation>
    <scope>NUCLEOTIDE SEQUENCE</scope>
    <source>
        <strain evidence="3">CHS0354</strain>
        <tissue evidence="3">Mantle</tissue>
    </source>
</reference>
<evidence type="ECO:0000313" key="4">
    <source>
        <dbReference type="Proteomes" id="UP001195483"/>
    </source>
</evidence>
<dbReference type="PANTHER" id="PTHR43725">
    <property type="entry name" value="UDP-GLUCOSE 4-EPIMERASE"/>
    <property type="match status" value="1"/>
</dbReference>
<name>A0AAE0WB08_9BIVA</name>
<sequence length="284" mass="31077">MKILVTGGAGYIGAHVVHELISAGHNPVIYDNLYSGQRVNIPPGVPFIEGDISDAGLLDKALAGTDAVMHLAALKAAGESMTHPEKYAEKNIAGTIVLLNAMCRAGQTPAEPLNFYGFTKLKMEEICRWYSALGKIRFAALRYFNVTGYDIHGRVKGLEINPNNLFPIIMEVLAGTRTHLDIFGTDYDTPDGTCIRDYIHVSDLAAGHLQALDYILRTDEDIILNLGTSSGLSVKEAAQKAQEISGIKMDVRLKPRRPGDGAKLTLRLYSRQRKIGLAAKIFRR</sequence>
<dbReference type="Pfam" id="PF01370">
    <property type="entry name" value="Epimerase"/>
    <property type="match status" value="2"/>
</dbReference>
<comment type="caution">
    <text evidence="3">The sequence shown here is derived from an EMBL/GenBank/DDBJ whole genome shotgun (WGS) entry which is preliminary data.</text>
</comment>
<keyword evidence="4" id="KW-1185">Reference proteome</keyword>
<protein>
    <recommendedName>
        <fullName evidence="2">NAD-dependent epimerase/dehydratase domain-containing protein</fullName>
    </recommendedName>
</protein>
<dbReference type="InterPro" id="IPR036291">
    <property type="entry name" value="NAD(P)-bd_dom_sf"/>
</dbReference>
<evidence type="ECO:0000256" key="1">
    <source>
        <dbReference type="ARBA" id="ARBA00007637"/>
    </source>
</evidence>
<dbReference type="GO" id="GO:0033499">
    <property type="term" value="P:galactose catabolic process via UDP-galactose, Leloir pathway"/>
    <property type="evidence" value="ECO:0007669"/>
    <property type="project" value="TreeGrafter"/>
</dbReference>
<dbReference type="Proteomes" id="UP001195483">
    <property type="component" value="Unassembled WGS sequence"/>
</dbReference>
<dbReference type="Gene3D" id="3.40.50.720">
    <property type="entry name" value="NAD(P)-binding Rossmann-like Domain"/>
    <property type="match status" value="2"/>
</dbReference>
<accession>A0AAE0WB08</accession>
<organism evidence="3 4">
    <name type="scientific">Potamilus streckersoni</name>
    <dbReference type="NCBI Taxonomy" id="2493646"/>
    <lineage>
        <taxon>Eukaryota</taxon>
        <taxon>Metazoa</taxon>
        <taxon>Spiralia</taxon>
        <taxon>Lophotrochozoa</taxon>
        <taxon>Mollusca</taxon>
        <taxon>Bivalvia</taxon>
        <taxon>Autobranchia</taxon>
        <taxon>Heteroconchia</taxon>
        <taxon>Palaeoheterodonta</taxon>
        <taxon>Unionida</taxon>
        <taxon>Unionoidea</taxon>
        <taxon>Unionidae</taxon>
        <taxon>Ambleminae</taxon>
        <taxon>Lampsilini</taxon>
        <taxon>Potamilus</taxon>
    </lineage>
</organism>
<feature type="domain" description="NAD-dependent epimerase/dehydratase" evidence="2">
    <location>
        <begin position="3"/>
        <end position="106"/>
    </location>
</feature>
<evidence type="ECO:0000259" key="2">
    <source>
        <dbReference type="Pfam" id="PF01370"/>
    </source>
</evidence>
<reference evidence="3" key="3">
    <citation type="submission" date="2023-05" db="EMBL/GenBank/DDBJ databases">
        <authorList>
            <person name="Smith C.H."/>
        </authorList>
    </citation>
    <scope>NUCLEOTIDE SEQUENCE</scope>
    <source>
        <strain evidence="3">CHS0354</strain>
        <tissue evidence="3">Mantle</tissue>
    </source>
</reference>
<reference evidence="3" key="1">
    <citation type="journal article" date="2021" name="Genome Biol. Evol.">
        <title>A High-Quality Reference Genome for a Parasitic Bivalve with Doubly Uniparental Inheritance (Bivalvia: Unionida).</title>
        <authorList>
            <person name="Smith C.H."/>
        </authorList>
    </citation>
    <scope>NUCLEOTIDE SEQUENCE</scope>
    <source>
        <strain evidence="3">CHS0354</strain>
    </source>
</reference>
<comment type="similarity">
    <text evidence="1">Belongs to the NAD(P)-dependent epimerase/dehydratase family.</text>
</comment>
<dbReference type="PANTHER" id="PTHR43725:SF53">
    <property type="entry name" value="UDP-ARABINOSE 4-EPIMERASE 1"/>
    <property type="match status" value="1"/>
</dbReference>
<dbReference type="Gene3D" id="3.90.25.10">
    <property type="entry name" value="UDP-galactose 4-epimerase, domain 1"/>
    <property type="match status" value="1"/>
</dbReference>
<evidence type="ECO:0000313" key="3">
    <source>
        <dbReference type="EMBL" id="KAK3606840.1"/>
    </source>
</evidence>
<dbReference type="AlphaFoldDB" id="A0AAE0WB08"/>
<dbReference type="SUPFAM" id="SSF51735">
    <property type="entry name" value="NAD(P)-binding Rossmann-fold domains"/>
    <property type="match status" value="1"/>
</dbReference>